<evidence type="ECO:0000256" key="7">
    <source>
        <dbReference type="ARBA" id="ARBA00023157"/>
    </source>
</evidence>
<evidence type="ECO:0000313" key="10">
    <source>
        <dbReference type="EMBL" id="MDT0347143.1"/>
    </source>
</evidence>
<dbReference type="Pfam" id="PF02983">
    <property type="entry name" value="Pro_Al_protease"/>
    <property type="match status" value="1"/>
</dbReference>
<comment type="similarity">
    <text evidence="1">Belongs to the peptidase S1 family.</text>
</comment>
<evidence type="ECO:0000256" key="5">
    <source>
        <dbReference type="ARBA" id="ARBA00022825"/>
    </source>
</evidence>
<keyword evidence="11" id="KW-1185">Reference proteome</keyword>
<organism evidence="10 11">
    <name type="scientific">Streptomyces litchfieldiae</name>
    <dbReference type="NCBI Taxonomy" id="3075543"/>
    <lineage>
        <taxon>Bacteria</taxon>
        <taxon>Bacillati</taxon>
        <taxon>Actinomycetota</taxon>
        <taxon>Actinomycetes</taxon>
        <taxon>Kitasatosporales</taxon>
        <taxon>Streptomycetaceae</taxon>
        <taxon>Streptomyces</taxon>
    </lineage>
</organism>
<keyword evidence="2" id="KW-0645">Protease</keyword>
<proteinExistence type="inferred from homology"/>
<comment type="caution">
    <text evidence="10">The sequence shown here is derived from an EMBL/GenBank/DDBJ whole genome shotgun (WGS) entry which is preliminary data.</text>
</comment>
<evidence type="ECO:0000259" key="8">
    <source>
        <dbReference type="Pfam" id="PF00089"/>
    </source>
</evidence>
<evidence type="ECO:0000256" key="6">
    <source>
        <dbReference type="ARBA" id="ARBA00023145"/>
    </source>
</evidence>
<dbReference type="PROSITE" id="PS00134">
    <property type="entry name" value="TRYPSIN_HIS"/>
    <property type="match status" value="1"/>
</dbReference>
<dbReference type="RefSeq" id="WP_311708268.1">
    <property type="nucleotide sequence ID" value="NZ_JAVREL010000028.1"/>
</dbReference>
<dbReference type="EMBL" id="JAVREL010000028">
    <property type="protein sequence ID" value="MDT0347143.1"/>
    <property type="molecule type" value="Genomic_DNA"/>
</dbReference>
<reference evidence="11" key="1">
    <citation type="submission" date="2023-07" db="EMBL/GenBank/DDBJ databases">
        <title>30 novel species of actinomycetes from the DSMZ collection.</title>
        <authorList>
            <person name="Nouioui I."/>
        </authorList>
    </citation>
    <scope>NUCLEOTIDE SEQUENCE [LARGE SCALE GENOMIC DNA]</scope>
    <source>
        <strain evidence="11">DSM 44938</strain>
    </source>
</reference>
<dbReference type="PRINTS" id="PR00861">
    <property type="entry name" value="ALYTICPTASE"/>
</dbReference>
<keyword evidence="7" id="KW-1015">Disulfide bond</keyword>
<evidence type="ECO:0000259" key="9">
    <source>
        <dbReference type="Pfam" id="PF02983"/>
    </source>
</evidence>
<dbReference type="CDD" id="cd21112">
    <property type="entry name" value="alphaLP-like"/>
    <property type="match status" value="1"/>
</dbReference>
<dbReference type="InterPro" id="IPR018114">
    <property type="entry name" value="TRYPSIN_HIS"/>
</dbReference>
<accession>A0ABU2N0T7</accession>
<protein>
    <submittedName>
        <fullName evidence="10">S1 family peptidase</fullName>
    </submittedName>
</protein>
<keyword evidence="4" id="KW-0378">Hydrolase</keyword>
<dbReference type="PIRSF" id="PIRSF001134">
    <property type="entry name" value="Streptogrisin"/>
    <property type="match status" value="1"/>
</dbReference>
<dbReference type="InterPro" id="IPR033116">
    <property type="entry name" value="TRYPSIN_SER"/>
</dbReference>
<dbReference type="InterPro" id="IPR001316">
    <property type="entry name" value="Pept_S1A_streptogrisin"/>
</dbReference>
<dbReference type="InterPro" id="IPR004236">
    <property type="entry name" value="Pept_S1_alpha_lytic"/>
</dbReference>
<evidence type="ECO:0000256" key="3">
    <source>
        <dbReference type="ARBA" id="ARBA00022729"/>
    </source>
</evidence>
<feature type="domain" description="Peptidase S1A alpha-lytic prodomain" evidence="9">
    <location>
        <begin position="61"/>
        <end position="113"/>
    </location>
</feature>
<keyword evidence="5" id="KW-0720">Serine protease</keyword>
<sequence>MPVAGGISGRDATDLAEELGASRTGGVYLDQDRDRLVVTVTDETAASAVREAGGIAEQVTYGAAELDAVTDAFNESVSVPGTTWGTDTEANRINVQADSTVSDADYAELLRVAEPFGSAVHVSRVDGELQETISGGAYIEGGSLVPCSLGFNVRDKSNPNSLFFLTAGHCTDKTYGAADWRNGNGLYIGYEVGSFYPGADFGLVRHYNADVTKPGNVYLHDGTYQNITHSRDPFADEYLCSSGWKTGHICGYVLQKNVTANYGDGNVTGLFRWTNCIEGGDSGGPVFHGDAALGINSGKLTWNDGCDSLGQPVNEALAWYGMEVY</sequence>
<dbReference type="SUPFAM" id="SSF50494">
    <property type="entry name" value="Trypsin-like serine proteases"/>
    <property type="match status" value="1"/>
</dbReference>
<dbReference type="Proteomes" id="UP001183246">
    <property type="component" value="Unassembled WGS sequence"/>
</dbReference>
<keyword evidence="3" id="KW-0732">Signal</keyword>
<dbReference type="Pfam" id="PF00089">
    <property type="entry name" value="Trypsin"/>
    <property type="match status" value="1"/>
</dbReference>
<evidence type="ECO:0000313" key="11">
    <source>
        <dbReference type="Proteomes" id="UP001183246"/>
    </source>
</evidence>
<dbReference type="Gene3D" id="2.40.10.10">
    <property type="entry name" value="Trypsin-like serine proteases"/>
    <property type="match status" value="2"/>
</dbReference>
<evidence type="ECO:0000256" key="1">
    <source>
        <dbReference type="ARBA" id="ARBA00007664"/>
    </source>
</evidence>
<dbReference type="InterPro" id="IPR009003">
    <property type="entry name" value="Peptidase_S1_PA"/>
</dbReference>
<dbReference type="InterPro" id="IPR001254">
    <property type="entry name" value="Trypsin_dom"/>
</dbReference>
<dbReference type="InterPro" id="IPR043504">
    <property type="entry name" value="Peptidase_S1_PA_chymotrypsin"/>
</dbReference>
<gene>
    <name evidence="10" type="ORF">RM590_31875</name>
</gene>
<evidence type="ECO:0000256" key="4">
    <source>
        <dbReference type="ARBA" id="ARBA00022801"/>
    </source>
</evidence>
<evidence type="ECO:0000256" key="2">
    <source>
        <dbReference type="ARBA" id="ARBA00022670"/>
    </source>
</evidence>
<name>A0ABU2N0T7_9ACTN</name>
<feature type="domain" description="Peptidase S1" evidence="8">
    <location>
        <begin position="142"/>
        <end position="315"/>
    </location>
</feature>
<keyword evidence="6" id="KW-0865">Zymogen</keyword>
<dbReference type="PROSITE" id="PS00135">
    <property type="entry name" value="TRYPSIN_SER"/>
    <property type="match status" value="1"/>
</dbReference>